<feature type="region of interest" description="Disordered" evidence="1">
    <location>
        <begin position="25"/>
        <end position="54"/>
    </location>
</feature>
<comment type="caution">
    <text evidence="2">The sequence shown here is derived from an EMBL/GenBank/DDBJ whole genome shotgun (WGS) entry which is preliminary data.</text>
</comment>
<dbReference type="Proteomes" id="UP000823775">
    <property type="component" value="Unassembled WGS sequence"/>
</dbReference>
<protein>
    <submittedName>
        <fullName evidence="2">Uncharacterized protein</fullName>
    </submittedName>
</protein>
<proteinExistence type="predicted"/>
<feature type="non-terminal residue" evidence="2">
    <location>
        <position position="54"/>
    </location>
</feature>
<evidence type="ECO:0000313" key="2">
    <source>
        <dbReference type="EMBL" id="MCD9644921.1"/>
    </source>
</evidence>
<evidence type="ECO:0000313" key="3">
    <source>
        <dbReference type="Proteomes" id="UP000823775"/>
    </source>
</evidence>
<accession>A0ABS8VCI9</accession>
<evidence type="ECO:0000256" key="1">
    <source>
        <dbReference type="SAM" id="MobiDB-lite"/>
    </source>
</evidence>
<reference evidence="2 3" key="1">
    <citation type="journal article" date="2021" name="BMC Genomics">
        <title>Datura genome reveals duplications of psychoactive alkaloid biosynthetic genes and high mutation rate following tissue culture.</title>
        <authorList>
            <person name="Rajewski A."/>
            <person name="Carter-House D."/>
            <person name="Stajich J."/>
            <person name="Litt A."/>
        </authorList>
    </citation>
    <scope>NUCLEOTIDE SEQUENCE [LARGE SCALE GENOMIC DNA]</scope>
    <source>
        <strain evidence="2">AR-01</strain>
    </source>
</reference>
<dbReference type="EMBL" id="JACEIK010004281">
    <property type="protein sequence ID" value="MCD9644921.1"/>
    <property type="molecule type" value="Genomic_DNA"/>
</dbReference>
<name>A0ABS8VCI9_DATST</name>
<gene>
    <name evidence="2" type="ORF">HAX54_033452</name>
</gene>
<feature type="non-terminal residue" evidence="2">
    <location>
        <position position="1"/>
    </location>
</feature>
<sequence length="54" mass="5641">IVDSMAHAGEGPNVECVRALSSEQVEGDQGRLQGAPHRAPLTSTRGGASRLYAH</sequence>
<keyword evidence="3" id="KW-1185">Reference proteome</keyword>
<organism evidence="2 3">
    <name type="scientific">Datura stramonium</name>
    <name type="common">Jimsonweed</name>
    <name type="synonym">Common thornapple</name>
    <dbReference type="NCBI Taxonomy" id="4076"/>
    <lineage>
        <taxon>Eukaryota</taxon>
        <taxon>Viridiplantae</taxon>
        <taxon>Streptophyta</taxon>
        <taxon>Embryophyta</taxon>
        <taxon>Tracheophyta</taxon>
        <taxon>Spermatophyta</taxon>
        <taxon>Magnoliopsida</taxon>
        <taxon>eudicotyledons</taxon>
        <taxon>Gunneridae</taxon>
        <taxon>Pentapetalae</taxon>
        <taxon>asterids</taxon>
        <taxon>lamiids</taxon>
        <taxon>Solanales</taxon>
        <taxon>Solanaceae</taxon>
        <taxon>Solanoideae</taxon>
        <taxon>Datureae</taxon>
        <taxon>Datura</taxon>
    </lineage>
</organism>